<comment type="caution">
    <text evidence="1">The sequence shown here is derived from an EMBL/GenBank/DDBJ whole genome shotgun (WGS) entry which is preliminary data.</text>
</comment>
<gene>
    <name evidence="1" type="ORF">HPB49_010302</name>
</gene>
<accession>A0ACB8CEL5</accession>
<keyword evidence="2" id="KW-1185">Reference proteome</keyword>
<sequence length="101" mass="10644">MTIAGDNRLIIGGDFCAPHKQSGYGHSSKKGNDLADLIEKAGLTLLNQPASHTRVGAGLHRDTTPDLTLCRSACRITWENTFEDLGAITGSSVSPLKSPAP</sequence>
<dbReference type="Proteomes" id="UP000821865">
    <property type="component" value="Chromosome 7"/>
</dbReference>
<evidence type="ECO:0000313" key="2">
    <source>
        <dbReference type="Proteomes" id="UP000821865"/>
    </source>
</evidence>
<dbReference type="EMBL" id="CM023476">
    <property type="protein sequence ID" value="KAH7941132.1"/>
    <property type="molecule type" value="Genomic_DNA"/>
</dbReference>
<proteinExistence type="predicted"/>
<protein>
    <submittedName>
        <fullName evidence="1">Uncharacterized protein</fullName>
    </submittedName>
</protein>
<reference evidence="1" key="1">
    <citation type="submission" date="2020-05" db="EMBL/GenBank/DDBJ databases">
        <title>Large-scale comparative analyses of tick genomes elucidate their genetic diversity and vector capacities.</title>
        <authorList>
            <person name="Jia N."/>
            <person name="Wang J."/>
            <person name="Shi W."/>
            <person name="Du L."/>
            <person name="Sun Y."/>
            <person name="Zhan W."/>
            <person name="Jiang J."/>
            <person name="Wang Q."/>
            <person name="Zhang B."/>
            <person name="Ji P."/>
            <person name="Sakyi L.B."/>
            <person name="Cui X."/>
            <person name="Yuan T."/>
            <person name="Jiang B."/>
            <person name="Yang W."/>
            <person name="Lam T.T.-Y."/>
            <person name="Chang Q."/>
            <person name="Ding S."/>
            <person name="Wang X."/>
            <person name="Zhu J."/>
            <person name="Ruan X."/>
            <person name="Zhao L."/>
            <person name="Wei J."/>
            <person name="Que T."/>
            <person name="Du C."/>
            <person name="Cheng J."/>
            <person name="Dai P."/>
            <person name="Han X."/>
            <person name="Huang E."/>
            <person name="Gao Y."/>
            <person name="Liu J."/>
            <person name="Shao H."/>
            <person name="Ye R."/>
            <person name="Li L."/>
            <person name="Wei W."/>
            <person name="Wang X."/>
            <person name="Wang C."/>
            <person name="Yang T."/>
            <person name="Huo Q."/>
            <person name="Li W."/>
            <person name="Guo W."/>
            <person name="Chen H."/>
            <person name="Zhou L."/>
            <person name="Ni X."/>
            <person name="Tian J."/>
            <person name="Zhou Y."/>
            <person name="Sheng Y."/>
            <person name="Liu T."/>
            <person name="Pan Y."/>
            <person name="Xia L."/>
            <person name="Li J."/>
            <person name="Zhao F."/>
            <person name="Cao W."/>
        </authorList>
    </citation>
    <scope>NUCLEOTIDE SEQUENCE</scope>
    <source>
        <strain evidence="1">Dsil-2018</strain>
    </source>
</reference>
<organism evidence="1 2">
    <name type="scientific">Dermacentor silvarum</name>
    <name type="common">Tick</name>
    <dbReference type="NCBI Taxonomy" id="543639"/>
    <lineage>
        <taxon>Eukaryota</taxon>
        <taxon>Metazoa</taxon>
        <taxon>Ecdysozoa</taxon>
        <taxon>Arthropoda</taxon>
        <taxon>Chelicerata</taxon>
        <taxon>Arachnida</taxon>
        <taxon>Acari</taxon>
        <taxon>Parasitiformes</taxon>
        <taxon>Ixodida</taxon>
        <taxon>Ixodoidea</taxon>
        <taxon>Ixodidae</taxon>
        <taxon>Rhipicephalinae</taxon>
        <taxon>Dermacentor</taxon>
    </lineage>
</organism>
<evidence type="ECO:0000313" key="1">
    <source>
        <dbReference type="EMBL" id="KAH7941132.1"/>
    </source>
</evidence>
<name>A0ACB8CEL5_DERSI</name>